<dbReference type="GO" id="GO:0006412">
    <property type="term" value="P:translation"/>
    <property type="evidence" value="ECO:0007669"/>
    <property type="project" value="UniProtKB-UniRule"/>
</dbReference>
<evidence type="ECO:0000256" key="4">
    <source>
        <dbReference type="ARBA" id="ARBA00035178"/>
    </source>
</evidence>
<keyword evidence="2 5" id="KW-0689">Ribosomal protein</keyword>
<evidence type="ECO:0000313" key="8">
    <source>
        <dbReference type="Proteomes" id="UP000229756"/>
    </source>
</evidence>
<dbReference type="PANTHER" id="PTHR35534">
    <property type="entry name" value="50S RIBOSOMAL PROTEIN L32"/>
    <property type="match status" value="1"/>
</dbReference>
<proteinExistence type="inferred from homology"/>
<sequence>MAAPKKKTSKGRRNRRRSHSAPEAINPMACKKCGALKMPHTKCAKCNDY</sequence>
<dbReference type="GO" id="GO:0003735">
    <property type="term" value="F:structural constituent of ribosome"/>
    <property type="evidence" value="ECO:0007669"/>
    <property type="project" value="InterPro"/>
</dbReference>
<protein>
    <recommendedName>
        <fullName evidence="4 5">Large ribosomal subunit protein bL32</fullName>
    </recommendedName>
</protein>
<comment type="caution">
    <text evidence="7">The sequence shown here is derived from an EMBL/GenBank/DDBJ whole genome shotgun (WGS) entry which is preliminary data.</text>
</comment>
<dbReference type="AlphaFoldDB" id="A0A2M8EMA5"/>
<dbReference type="Proteomes" id="UP000229756">
    <property type="component" value="Unassembled WGS sequence"/>
</dbReference>
<dbReference type="SUPFAM" id="SSF57829">
    <property type="entry name" value="Zn-binding ribosomal proteins"/>
    <property type="match status" value="1"/>
</dbReference>
<dbReference type="HAMAP" id="MF_00340">
    <property type="entry name" value="Ribosomal_bL32"/>
    <property type="match status" value="1"/>
</dbReference>
<dbReference type="InterPro" id="IPR011332">
    <property type="entry name" value="Ribosomal_zn-bd"/>
</dbReference>
<comment type="similarity">
    <text evidence="1 5">Belongs to the bacterial ribosomal protein bL32 family.</text>
</comment>
<accession>A0A2M8EMA5</accession>
<organism evidence="7 8">
    <name type="scientific">candidate division WWE3 bacterium CG_4_9_14_0_2_um_filter_35_11</name>
    <dbReference type="NCBI Taxonomy" id="1975077"/>
    <lineage>
        <taxon>Bacteria</taxon>
        <taxon>Katanobacteria</taxon>
    </lineage>
</organism>
<dbReference type="Gene3D" id="1.20.5.640">
    <property type="entry name" value="Single helix bin"/>
    <property type="match status" value="1"/>
</dbReference>
<dbReference type="NCBIfam" id="TIGR01031">
    <property type="entry name" value="rpmF_bact"/>
    <property type="match status" value="1"/>
</dbReference>
<dbReference type="PANTHER" id="PTHR35534:SF1">
    <property type="entry name" value="LARGE RIBOSOMAL SUBUNIT PROTEIN BL32"/>
    <property type="match status" value="1"/>
</dbReference>
<dbReference type="Pfam" id="PF01783">
    <property type="entry name" value="Ribosomal_L32p"/>
    <property type="match status" value="1"/>
</dbReference>
<evidence type="ECO:0000256" key="6">
    <source>
        <dbReference type="SAM" id="MobiDB-lite"/>
    </source>
</evidence>
<name>A0A2M8EMA5_UNCKA</name>
<dbReference type="EMBL" id="PFSJ01000009">
    <property type="protein sequence ID" value="PJC23858.1"/>
    <property type="molecule type" value="Genomic_DNA"/>
</dbReference>
<feature type="compositionally biased region" description="Basic residues" evidence="6">
    <location>
        <begin position="1"/>
        <end position="19"/>
    </location>
</feature>
<evidence type="ECO:0000256" key="3">
    <source>
        <dbReference type="ARBA" id="ARBA00023274"/>
    </source>
</evidence>
<dbReference type="InterPro" id="IPR002677">
    <property type="entry name" value="Ribosomal_bL32"/>
</dbReference>
<feature type="region of interest" description="Disordered" evidence="6">
    <location>
        <begin position="1"/>
        <end position="24"/>
    </location>
</feature>
<evidence type="ECO:0000256" key="2">
    <source>
        <dbReference type="ARBA" id="ARBA00022980"/>
    </source>
</evidence>
<evidence type="ECO:0000256" key="1">
    <source>
        <dbReference type="ARBA" id="ARBA00008560"/>
    </source>
</evidence>
<evidence type="ECO:0000256" key="5">
    <source>
        <dbReference type="HAMAP-Rule" id="MF_00340"/>
    </source>
</evidence>
<reference evidence="8" key="1">
    <citation type="submission" date="2017-09" db="EMBL/GenBank/DDBJ databases">
        <title>Depth-based differentiation of microbial function through sediment-hosted aquifers and enrichment of novel symbionts in the deep terrestrial subsurface.</title>
        <authorList>
            <person name="Probst A.J."/>
            <person name="Ladd B."/>
            <person name="Jarett J.K."/>
            <person name="Geller-Mcgrath D.E."/>
            <person name="Sieber C.M.K."/>
            <person name="Emerson J.B."/>
            <person name="Anantharaman K."/>
            <person name="Thomas B.C."/>
            <person name="Malmstrom R."/>
            <person name="Stieglmeier M."/>
            <person name="Klingl A."/>
            <person name="Woyke T."/>
            <person name="Ryan C.M."/>
            <person name="Banfield J.F."/>
        </authorList>
    </citation>
    <scope>NUCLEOTIDE SEQUENCE [LARGE SCALE GENOMIC DNA]</scope>
</reference>
<gene>
    <name evidence="5" type="primary">rpmF</name>
    <name evidence="7" type="ORF">CO058_01205</name>
</gene>
<dbReference type="InterPro" id="IPR044957">
    <property type="entry name" value="Ribosomal_bL32_bact"/>
</dbReference>
<dbReference type="GO" id="GO:0015934">
    <property type="term" value="C:large ribosomal subunit"/>
    <property type="evidence" value="ECO:0007669"/>
    <property type="project" value="InterPro"/>
</dbReference>
<evidence type="ECO:0000313" key="7">
    <source>
        <dbReference type="EMBL" id="PJC23858.1"/>
    </source>
</evidence>
<keyword evidence="3 5" id="KW-0687">Ribonucleoprotein</keyword>